<sequence>MNNSRRRQYSLRTLILITFWLSSPIWFGLLRALPPKFSVQLVGARGLDAPGAREYLHPASRRQGPGALAGTGSGSSGALLVRVENGHYYDVYREGGHVTVSYAGVPLARGRTPSFRLGAEATLAFTVNAESSVGVPEDLFRLMSAERRHGAAQLEVVMQLGWPGWESYAWSVDLDG</sequence>
<name>A0A3L6SJB5_PANMI</name>
<proteinExistence type="predicted"/>
<dbReference type="PANTHER" id="PTHR33994:SF24">
    <property type="entry name" value="OS01G0712500 PROTEIN"/>
    <property type="match status" value="1"/>
</dbReference>
<reference evidence="2" key="1">
    <citation type="journal article" date="2019" name="Nat. Commun.">
        <title>The genome of broomcorn millet.</title>
        <authorList>
            <person name="Zou C."/>
            <person name="Miki D."/>
            <person name="Li D."/>
            <person name="Tang Q."/>
            <person name="Xiao L."/>
            <person name="Rajput S."/>
            <person name="Deng P."/>
            <person name="Jia W."/>
            <person name="Huang R."/>
            <person name="Zhang M."/>
            <person name="Sun Y."/>
            <person name="Hu J."/>
            <person name="Fu X."/>
            <person name="Schnable P.S."/>
            <person name="Li F."/>
            <person name="Zhang H."/>
            <person name="Feng B."/>
            <person name="Zhu X."/>
            <person name="Liu R."/>
            <person name="Schnable J.C."/>
            <person name="Zhu J.-K."/>
            <person name="Zhang H."/>
        </authorList>
    </citation>
    <scope>NUCLEOTIDE SEQUENCE [LARGE SCALE GENOMIC DNA]</scope>
</reference>
<protein>
    <recommendedName>
        <fullName evidence="3">Late embryogenesis abundant protein LEA-2 subgroup domain-containing protein</fullName>
    </recommendedName>
</protein>
<accession>A0A3L6SJB5</accession>
<organism evidence="1 2">
    <name type="scientific">Panicum miliaceum</name>
    <name type="common">Proso millet</name>
    <name type="synonym">Broomcorn millet</name>
    <dbReference type="NCBI Taxonomy" id="4540"/>
    <lineage>
        <taxon>Eukaryota</taxon>
        <taxon>Viridiplantae</taxon>
        <taxon>Streptophyta</taxon>
        <taxon>Embryophyta</taxon>
        <taxon>Tracheophyta</taxon>
        <taxon>Spermatophyta</taxon>
        <taxon>Magnoliopsida</taxon>
        <taxon>Liliopsida</taxon>
        <taxon>Poales</taxon>
        <taxon>Poaceae</taxon>
        <taxon>PACMAD clade</taxon>
        <taxon>Panicoideae</taxon>
        <taxon>Panicodae</taxon>
        <taxon>Paniceae</taxon>
        <taxon>Panicinae</taxon>
        <taxon>Panicum</taxon>
        <taxon>Panicum sect. Panicum</taxon>
    </lineage>
</organism>
<comment type="caution">
    <text evidence="1">The sequence shown here is derived from an EMBL/GenBank/DDBJ whole genome shotgun (WGS) entry which is preliminary data.</text>
</comment>
<dbReference type="OrthoDB" id="654946at2759"/>
<gene>
    <name evidence="1" type="ORF">C2845_PM07G20740</name>
</gene>
<dbReference type="EMBL" id="PQIB02000004">
    <property type="protein sequence ID" value="RLN22235.1"/>
    <property type="molecule type" value="Genomic_DNA"/>
</dbReference>
<dbReference type="Proteomes" id="UP000275267">
    <property type="component" value="Unassembled WGS sequence"/>
</dbReference>
<evidence type="ECO:0008006" key="3">
    <source>
        <dbReference type="Google" id="ProtNLM"/>
    </source>
</evidence>
<evidence type="ECO:0000313" key="2">
    <source>
        <dbReference type="Proteomes" id="UP000275267"/>
    </source>
</evidence>
<dbReference type="PANTHER" id="PTHR33994">
    <property type="entry name" value="OS04G0515000 PROTEIN"/>
    <property type="match status" value="1"/>
</dbReference>
<dbReference type="AlphaFoldDB" id="A0A3L6SJB5"/>
<keyword evidence="2" id="KW-1185">Reference proteome</keyword>
<evidence type="ECO:0000313" key="1">
    <source>
        <dbReference type="EMBL" id="RLN22235.1"/>
    </source>
</evidence>